<protein>
    <submittedName>
        <fullName evidence="2">YdcF family protein</fullName>
    </submittedName>
</protein>
<dbReference type="Pfam" id="PF02698">
    <property type="entry name" value="DUF218"/>
    <property type="match status" value="1"/>
</dbReference>
<gene>
    <name evidence="2" type="ORF">K8V79_02860</name>
</gene>
<organism evidence="2 3">
    <name type="scientific">Acinetobacter lwoffii</name>
    <dbReference type="NCBI Taxonomy" id="28090"/>
    <lineage>
        <taxon>Bacteria</taxon>
        <taxon>Pseudomonadati</taxon>
        <taxon>Pseudomonadota</taxon>
        <taxon>Gammaproteobacteria</taxon>
        <taxon>Moraxellales</taxon>
        <taxon>Moraxellaceae</taxon>
        <taxon>Acinetobacter</taxon>
    </lineage>
</organism>
<reference evidence="2" key="2">
    <citation type="submission" date="2021-09" db="EMBL/GenBank/DDBJ databases">
        <authorList>
            <person name="Gilroy R."/>
        </authorList>
    </citation>
    <scope>NUCLEOTIDE SEQUENCE</scope>
    <source>
        <strain evidence="2">CHK135-1449</strain>
    </source>
</reference>
<dbReference type="EMBL" id="DYWX01000032">
    <property type="protein sequence ID" value="HJF27185.1"/>
    <property type="molecule type" value="Genomic_DNA"/>
</dbReference>
<dbReference type="Gene3D" id="3.40.50.620">
    <property type="entry name" value="HUPs"/>
    <property type="match status" value="1"/>
</dbReference>
<feature type="domain" description="DUF218" evidence="1">
    <location>
        <begin position="17"/>
        <end position="83"/>
    </location>
</feature>
<evidence type="ECO:0000313" key="3">
    <source>
        <dbReference type="Proteomes" id="UP000787156"/>
    </source>
</evidence>
<dbReference type="AlphaFoldDB" id="A0A9D2ZYL2"/>
<dbReference type="Proteomes" id="UP000787156">
    <property type="component" value="Unassembled WGS sequence"/>
</dbReference>
<accession>A0A9D2ZYL2</accession>
<comment type="caution">
    <text evidence="2">The sequence shown here is derived from an EMBL/GenBank/DDBJ whole genome shotgun (WGS) entry which is preliminary data.</text>
</comment>
<reference evidence="2" key="1">
    <citation type="journal article" date="2021" name="PeerJ">
        <title>Extensive microbial diversity within the chicken gut microbiome revealed by metagenomics and culture.</title>
        <authorList>
            <person name="Gilroy R."/>
            <person name="Ravi A."/>
            <person name="Getino M."/>
            <person name="Pursley I."/>
            <person name="Horton D.L."/>
            <person name="Alikhan N.F."/>
            <person name="Baker D."/>
            <person name="Gharbi K."/>
            <person name="Hall N."/>
            <person name="Watson M."/>
            <person name="Adriaenssens E.M."/>
            <person name="Foster-Nyarko E."/>
            <person name="Jarju S."/>
            <person name="Secka A."/>
            <person name="Antonio M."/>
            <person name="Oren A."/>
            <person name="Chaudhuri R.R."/>
            <person name="La Ragione R."/>
            <person name="Hildebrand F."/>
            <person name="Pallen M.J."/>
        </authorList>
    </citation>
    <scope>NUCLEOTIDE SEQUENCE</scope>
    <source>
        <strain evidence="2">CHK135-1449</strain>
    </source>
</reference>
<evidence type="ECO:0000259" key="1">
    <source>
        <dbReference type="Pfam" id="PF02698"/>
    </source>
</evidence>
<proteinExistence type="predicted"/>
<sequence>MNGVWTAPPTLNNCPDSAAAYVQPYPDNLMIITGGLSFQEKYTEAQCMDHYLRTTYPQLRNQIIPEDRSTSTAQNLLYLQIVLKQDLRPDRHCHQRFSYATRPCDCPT</sequence>
<dbReference type="InterPro" id="IPR014729">
    <property type="entry name" value="Rossmann-like_a/b/a_fold"/>
</dbReference>
<evidence type="ECO:0000313" key="2">
    <source>
        <dbReference type="EMBL" id="HJF27185.1"/>
    </source>
</evidence>
<name>A0A9D2ZYL2_ACILW</name>
<dbReference type="InterPro" id="IPR003848">
    <property type="entry name" value="DUF218"/>
</dbReference>